<dbReference type="EMBL" id="KN818367">
    <property type="protein sequence ID" value="KIL57507.1"/>
    <property type="molecule type" value="Genomic_DNA"/>
</dbReference>
<accession>A0A0C2W8M8</accession>
<reference evidence="1 2" key="1">
    <citation type="submission" date="2014-04" db="EMBL/GenBank/DDBJ databases">
        <title>Evolutionary Origins and Diversification of the Mycorrhizal Mutualists.</title>
        <authorList>
            <consortium name="DOE Joint Genome Institute"/>
            <consortium name="Mycorrhizal Genomics Consortium"/>
            <person name="Kohler A."/>
            <person name="Kuo A."/>
            <person name="Nagy L.G."/>
            <person name="Floudas D."/>
            <person name="Copeland A."/>
            <person name="Barry K.W."/>
            <person name="Cichocki N."/>
            <person name="Veneault-Fourrey C."/>
            <person name="LaButti K."/>
            <person name="Lindquist E.A."/>
            <person name="Lipzen A."/>
            <person name="Lundell T."/>
            <person name="Morin E."/>
            <person name="Murat C."/>
            <person name="Riley R."/>
            <person name="Ohm R."/>
            <person name="Sun H."/>
            <person name="Tunlid A."/>
            <person name="Henrissat B."/>
            <person name="Grigoriev I.V."/>
            <person name="Hibbett D.S."/>
            <person name="Martin F."/>
        </authorList>
    </citation>
    <scope>NUCLEOTIDE SEQUENCE [LARGE SCALE GENOMIC DNA]</scope>
    <source>
        <strain evidence="1 2">Koide BX008</strain>
    </source>
</reference>
<keyword evidence="2" id="KW-1185">Reference proteome</keyword>
<proteinExistence type="predicted"/>
<organism evidence="1 2">
    <name type="scientific">Amanita muscaria (strain Koide BX008)</name>
    <dbReference type="NCBI Taxonomy" id="946122"/>
    <lineage>
        <taxon>Eukaryota</taxon>
        <taxon>Fungi</taxon>
        <taxon>Dikarya</taxon>
        <taxon>Basidiomycota</taxon>
        <taxon>Agaricomycotina</taxon>
        <taxon>Agaricomycetes</taxon>
        <taxon>Agaricomycetidae</taxon>
        <taxon>Agaricales</taxon>
        <taxon>Pluteineae</taxon>
        <taxon>Amanitaceae</taxon>
        <taxon>Amanita</taxon>
    </lineage>
</organism>
<dbReference type="Proteomes" id="UP000054549">
    <property type="component" value="Unassembled WGS sequence"/>
</dbReference>
<gene>
    <name evidence="1" type="ORF">M378DRAFT_171704</name>
</gene>
<name>A0A0C2W8M8_AMAMK</name>
<dbReference type="InParanoid" id="A0A0C2W8M8"/>
<dbReference type="HOGENOM" id="CLU_2941231_0_0_1"/>
<sequence>MRTSERQVPVWQTSISDLVHNLYLIFDYPLFLNSFLLLNFFPCLRLYSSCVCVREILNVC</sequence>
<protein>
    <submittedName>
        <fullName evidence="1">Uncharacterized protein</fullName>
    </submittedName>
</protein>
<dbReference type="AlphaFoldDB" id="A0A0C2W8M8"/>
<evidence type="ECO:0000313" key="2">
    <source>
        <dbReference type="Proteomes" id="UP000054549"/>
    </source>
</evidence>
<evidence type="ECO:0000313" key="1">
    <source>
        <dbReference type="EMBL" id="KIL57507.1"/>
    </source>
</evidence>